<evidence type="ECO:0000256" key="2">
    <source>
        <dbReference type="ARBA" id="ARBA00004735"/>
    </source>
</evidence>
<dbReference type="CDD" id="cd13646">
    <property type="entry name" value="PBP2_EcHMBS_like"/>
    <property type="match status" value="1"/>
</dbReference>
<evidence type="ECO:0000256" key="5">
    <source>
        <dbReference type="ARBA" id="ARBA00022679"/>
    </source>
</evidence>
<dbReference type="Gene3D" id="3.40.190.10">
    <property type="entry name" value="Periplasmic binding protein-like II"/>
    <property type="match status" value="2"/>
</dbReference>
<dbReference type="Pfam" id="PF01379">
    <property type="entry name" value="Porphobil_deam"/>
    <property type="match status" value="1"/>
</dbReference>
<reference evidence="11" key="1">
    <citation type="journal article" date="2024" name="Syst. Appl. Microbiol.">
        <title>First single-strain enrichments of Electrothrix cable bacteria, description of E. aestuarii sp. nov. and E. rattekaaiensis sp. nov., and proposal of a cable bacteria taxonomy following the rules of the SeqCode.</title>
        <authorList>
            <person name="Plum-Jensen L.E."/>
            <person name="Schramm A."/>
            <person name="Marshall I.P.G."/>
        </authorList>
    </citation>
    <scope>NUCLEOTIDE SEQUENCE</scope>
    <source>
        <strain evidence="11">Rat1</strain>
    </source>
</reference>
<dbReference type="GO" id="GO:0004418">
    <property type="term" value="F:hydroxymethylbilane synthase activity"/>
    <property type="evidence" value="ECO:0007669"/>
    <property type="project" value="UniProtKB-UniRule"/>
</dbReference>
<evidence type="ECO:0000259" key="9">
    <source>
        <dbReference type="Pfam" id="PF01379"/>
    </source>
</evidence>
<comment type="pathway">
    <text evidence="2">Porphyrin-containing compound metabolism; protoporphyrin-IX biosynthesis; coproporphyrinogen-III from 5-aminolevulinate: step 2/4.</text>
</comment>
<dbReference type="SUPFAM" id="SSF53850">
    <property type="entry name" value="Periplasmic binding protein-like II"/>
    <property type="match status" value="1"/>
</dbReference>
<evidence type="ECO:0000256" key="7">
    <source>
        <dbReference type="ARBA" id="ARBA00048169"/>
    </source>
</evidence>
<comment type="subunit">
    <text evidence="4 8">Monomer.</text>
</comment>
<evidence type="ECO:0000256" key="3">
    <source>
        <dbReference type="ARBA" id="ARBA00005638"/>
    </source>
</evidence>
<keyword evidence="5 8" id="KW-0808">Transferase</keyword>
<dbReference type="PANTHER" id="PTHR11557:SF0">
    <property type="entry name" value="PORPHOBILINOGEN DEAMINASE"/>
    <property type="match status" value="1"/>
</dbReference>
<dbReference type="PRINTS" id="PR00151">
    <property type="entry name" value="PORPHBDMNASE"/>
</dbReference>
<dbReference type="GO" id="GO:0006782">
    <property type="term" value="P:protoporphyrinogen IX biosynthetic process"/>
    <property type="evidence" value="ECO:0007669"/>
    <property type="project" value="UniProtKB-UniRule"/>
</dbReference>
<feature type="domain" description="Porphobilinogen deaminase C-terminal" evidence="10">
    <location>
        <begin position="225"/>
        <end position="294"/>
    </location>
</feature>
<dbReference type="AlphaFoldDB" id="A0AAU8M1K5"/>
<sequence length="311" mass="34009">MRKIIRIGTRASMLAVTQSTWVKKQIEQQYPDSTVELVKIITKGDKILDVPLAKVGGKGLFVKEIEDALLDERVDLAVHSMKDVPAELPEGLQVAIVPEREIPQDAFVSVSYKNIDELPQGAVIGTSSLRRKSQLICLRPDLEIRDLRGNLDTRLRKLDEGEYDAIILAGAGLNRLGMQRRITALFTPEQMLPAIGQGSLGIELRITDSELMEGMQFLHDQKTATAVAAERAFLLRLEGGCQVPIGGFATVDNDTVTLTGLIASLDGKTILREQLSGTVADAEKIGVTLAEILLDRGGKAILDEVYSNEIR</sequence>
<comment type="miscellaneous">
    <text evidence="8">The porphobilinogen subunits are added to the dipyrromethane group.</text>
</comment>
<comment type="catalytic activity">
    <reaction evidence="7 8">
        <text>4 porphobilinogen + H2O = hydroxymethylbilane + 4 NH4(+)</text>
        <dbReference type="Rhea" id="RHEA:13185"/>
        <dbReference type="ChEBI" id="CHEBI:15377"/>
        <dbReference type="ChEBI" id="CHEBI:28938"/>
        <dbReference type="ChEBI" id="CHEBI:57845"/>
        <dbReference type="ChEBI" id="CHEBI:58126"/>
        <dbReference type="EC" id="2.5.1.61"/>
    </reaction>
</comment>
<dbReference type="PROSITE" id="PS00533">
    <property type="entry name" value="PORPHOBILINOGEN_DEAM"/>
    <property type="match status" value="1"/>
</dbReference>
<dbReference type="Pfam" id="PF03900">
    <property type="entry name" value="Porphobil_deamC"/>
    <property type="match status" value="1"/>
</dbReference>
<dbReference type="EC" id="2.5.1.61" evidence="8"/>
<dbReference type="NCBIfam" id="TIGR00212">
    <property type="entry name" value="hemC"/>
    <property type="match status" value="1"/>
</dbReference>
<evidence type="ECO:0000256" key="6">
    <source>
        <dbReference type="ARBA" id="ARBA00023244"/>
    </source>
</evidence>
<dbReference type="EMBL" id="CP159373">
    <property type="protein sequence ID" value="XCN75137.1"/>
    <property type="molecule type" value="Genomic_DNA"/>
</dbReference>
<evidence type="ECO:0000256" key="8">
    <source>
        <dbReference type="HAMAP-Rule" id="MF_00260"/>
    </source>
</evidence>
<reference evidence="11" key="2">
    <citation type="submission" date="2024-06" db="EMBL/GenBank/DDBJ databases">
        <authorList>
            <person name="Plum-Jensen L.E."/>
            <person name="Schramm A."/>
            <person name="Marshall I.P.G."/>
        </authorList>
    </citation>
    <scope>NUCLEOTIDE SEQUENCE</scope>
    <source>
        <strain evidence="11">Rat1</strain>
    </source>
</reference>
<comment type="similarity">
    <text evidence="3 8">Belongs to the HMBS family.</text>
</comment>
<feature type="domain" description="Porphobilinogen deaminase N-terminal" evidence="9">
    <location>
        <begin position="5"/>
        <end position="212"/>
    </location>
</feature>
<feature type="modified residue" description="S-(dipyrrolylmethanemethyl)cysteine" evidence="8">
    <location>
        <position position="241"/>
    </location>
</feature>
<organism evidence="11">
    <name type="scientific">Candidatus Electrothrix aestuarii</name>
    <dbReference type="NCBI Taxonomy" id="3062594"/>
    <lineage>
        <taxon>Bacteria</taxon>
        <taxon>Pseudomonadati</taxon>
        <taxon>Thermodesulfobacteriota</taxon>
        <taxon>Desulfobulbia</taxon>
        <taxon>Desulfobulbales</taxon>
        <taxon>Desulfobulbaceae</taxon>
        <taxon>Candidatus Electrothrix</taxon>
    </lineage>
</organism>
<dbReference type="InterPro" id="IPR022419">
    <property type="entry name" value="Porphobilin_deaminase_cofac_BS"/>
</dbReference>
<evidence type="ECO:0000256" key="4">
    <source>
        <dbReference type="ARBA" id="ARBA00011245"/>
    </source>
</evidence>
<evidence type="ECO:0000256" key="1">
    <source>
        <dbReference type="ARBA" id="ARBA00002869"/>
    </source>
</evidence>
<dbReference type="InterPro" id="IPR036803">
    <property type="entry name" value="Porphobilinogen_deaminase_C_sf"/>
</dbReference>
<dbReference type="PIRSF" id="PIRSF001438">
    <property type="entry name" value="4pyrrol_synth_OHMeBilane_synth"/>
    <property type="match status" value="1"/>
</dbReference>
<dbReference type="InterPro" id="IPR000860">
    <property type="entry name" value="HemC"/>
</dbReference>
<dbReference type="InterPro" id="IPR022417">
    <property type="entry name" value="Porphobilin_deaminase_N"/>
</dbReference>
<dbReference type="SUPFAM" id="SSF54782">
    <property type="entry name" value="Porphobilinogen deaminase (hydroxymethylbilane synthase), C-terminal domain"/>
    <property type="match status" value="1"/>
</dbReference>
<evidence type="ECO:0000313" key="11">
    <source>
        <dbReference type="EMBL" id="XCN75137.1"/>
    </source>
</evidence>
<dbReference type="GO" id="GO:0005737">
    <property type="term" value="C:cytoplasm"/>
    <property type="evidence" value="ECO:0007669"/>
    <property type="project" value="UniProtKB-UniRule"/>
</dbReference>
<dbReference type="Gene3D" id="3.30.160.40">
    <property type="entry name" value="Porphobilinogen deaminase, C-terminal domain"/>
    <property type="match status" value="1"/>
</dbReference>
<dbReference type="FunFam" id="3.30.160.40:FF:000002">
    <property type="entry name" value="Porphobilinogen deaminase"/>
    <property type="match status" value="1"/>
</dbReference>
<dbReference type="FunFam" id="3.40.190.10:FF:000005">
    <property type="entry name" value="Porphobilinogen deaminase"/>
    <property type="match status" value="1"/>
</dbReference>
<keyword evidence="6 8" id="KW-0627">Porphyrin biosynthesis</keyword>
<gene>
    <name evidence="8 11" type="primary">hemC</name>
    <name evidence="11" type="ORF">Q3M24_10505</name>
</gene>
<comment type="function">
    <text evidence="1 8">Tetrapolymerization of the monopyrrole PBG into the hydroxymethylbilane pre-uroporphyrinogen in several discrete steps.</text>
</comment>
<dbReference type="FunFam" id="3.40.190.10:FF:000004">
    <property type="entry name" value="Porphobilinogen deaminase"/>
    <property type="match status" value="1"/>
</dbReference>
<dbReference type="KEGG" id="eaj:Q3M24_10505"/>
<evidence type="ECO:0000259" key="10">
    <source>
        <dbReference type="Pfam" id="PF03900"/>
    </source>
</evidence>
<proteinExistence type="inferred from homology"/>
<name>A0AAU8M1K5_9BACT</name>
<dbReference type="PANTHER" id="PTHR11557">
    <property type="entry name" value="PORPHOBILINOGEN DEAMINASE"/>
    <property type="match status" value="1"/>
</dbReference>
<accession>A0AAU8M1K5</accession>
<dbReference type="HAMAP" id="MF_00260">
    <property type="entry name" value="Porphobil_deam"/>
    <property type="match status" value="1"/>
</dbReference>
<comment type="cofactor">
    <cofactor evidence="8">
        <name>dipyrromethane</name>
        <dbReference type="ChEBI" id="CHEBI:60342"/>
    </cofactor>
    <text evidence="8">Binds 1 dipyrromethane group covalently.</text>
</comment>
<protein>
    <recommendedName>
        <fullName evidence="8">Porphobilinogen deaminase</fullName>
        <shortName evidence="8">PBG</shortName>
        <ecNumber evidence="8">2.5.1.61</ecNumber>
    </recommendedName>
    <alternativeName>
        <fullName evidence="8">Hydroxymethylbilane synthase</fullName>
        <shortName evidence="8">HMBS</shortName>
    </alternativeName>
    <alternativeName>
        <fullName evidence="8">Pre-uroporphyrinogen synthase</fullName>
    </alternativeName>
</protein>
<dbReference type="InterPro" id="IPR022418">
    <property type="entry name" value="Porphobilinogen_deaminase_C"/>
</dbReference>